<name>A0A0N4VQ48_ENTVE</name>
<reference evidence="2 3" key="2">
    <citation type="submission" date="2018-10" db="EMBL/GenBank/DDBJ databases">
        <authorList>
            <consortium name="Pathogen Informatics"/>
        </authorList>
    </citation>
    <scope>NUCLEOTIDE SEQUENCE [LARGE SCALE GENOMIC DNA]</scope>
</reference>
<keyword evidence="3" id="KW-1185">Reference proteome</keyword>
<reference evidence="4" key="1">
    <citation type="submission" date="2017-02" db="UniProtKB">
        <authorList>
            <consortium name="WormBaseParasite"/>
        </authorList>
    </citation>
    <scope>IDENTIFICATION</scope>
</reference>
<accession>A0A0N4VQ48</accession>
<evidence type="ECO:0000313" key="4">
    <source>
        <dbReference type="WBParaSite" id="EVEC_0001314001-mRNA-1"/>
    </source>
</evidence>
<protein>
    <submittedName>
        <fullName evidence="2 4">Uncharacterized protein</fullName>
    </submittedName>
</protein>
<dbReference type="Proteomes" id="UP000274131">
    <property type="component" value="Unassembled WGS sequence"/>
</dbReference>
<dbReference type="EMBL" id="UXUI01014063">
    <property type="protein sequence ID" value="VDD97543.1"/>
    <property type="molecule type" value="Genomic_DNA"/>
</dbReference>
<feature type="region of interest" description="Disordered" evidence="1">
    <location>
        <begin position="39"/>
        <end position="60"/>
    </location>
</feature>
<organism evidence="4">
    <name type="scientific">Enterobius vermicularis</name>
    <name type="common">Human pinworm</name>
    <dbReference type="NCBI Taxonomy" id="51028"/>
    <lineage>
        <taxon>Eukaryota</taxon>
        <taxon>Metazoa</taxon>
        <taxon>Ecdysozoa</taxon>
        <taxon>Nematoda</taxon>
        <taxon>Chromadorea</taxon>
        <taxon>Rhabditida</taxon>
        <taxon>Spirurina</taxon>
        <taxon>Oxyuridomorpha</taxon>
        <taxon>Oxyuroidea</taxon>
        <taxon>Oxyuridae</taxon>
        <taxon>Enterobius</taxon>
    </lineage>
</organism>
<dbReference type="WBParaSite" id="EVEC_0001314001-mRNA-1">
    <property type="protein sequence ID" value="EVEC_0001314001-mRNA-1"/>
    <property type="gene ID" value="EVEC_0001314001"/>
</dbReference>
<evidence type="ECO:0000256" key="1">
    <source>
        <dbReference type="SAM" id="MobiDB-lite"/>
    </source>
</evidence>
<dbReference type="AlphaFoldDB" id="A0A0N4VQ48"/>
<evidence type="ECO:0000313" key="2">
    <source>
        <dbReference type="EMBL" id="VDD97543.1"/>
    </source>
</evidence>
<sequence length="92" mass="10190">MCFLLPATENVYDEEVTTDLAQSASAIEEFHDPSIASLSPSAVAETEQNDPGASSGDDLWMDHYGDIDNEVMSLGKEVKRSVDKRKRRKVDE</sequence>
<gene>
    <name evidence="2" type="ORF">EVEC_LOCUS12294</name>
</gene>
<proteinExistence type="predicted"/>
<evidence type="ECO:0000313" key="3">
    <source>
        <dbReference type="Proteomes" id="UP000274131"/>
    </source>
</evidence>